<dbReference type="AlphaFoldDB" id="A0A5B7DPF7"/>
<organism evidence="1 2">
    <name type="scientific">Portunus trituberculatus</name>
    <name type="common">Swimming crab</name>
    <name type="synonym">Neptunus trituberculatus</name>
    <dbReference type="NCBI Taxonomy" id="210409"/>
    <lineage>
        <taxon>Eukaryota</taxon>
        <taxon>Metazoa</taxon>
        <taxon>Ecdysozoa</taxon>
        <taxon>Arthropoda</taxon>
        <taxon>Crustacea</taxon>
        <taxon>Multicrustacea</taxon>
        <taxon>Malacostraca</taxon>
        <taxon>Eumalacostraca</taxon>
        <taxon>Eucarida</taxon>
        <taxon>Decapoda</taxon>
        <taxon>Pleocyemata</taxon>
        <taxon>Brachyura</taxon>
        <taxon>Eubrachyura</taxon>
        <taxon>Portunoidea</taxon>
        <taxon>Portunidae</taxon>
        <taxon>Portuninae</taxon>
        <taxon>Portunus</taxon>
    </lineage>
</organism>
<evidence type="ECO:0000313" key="1">
    <source>
        <dbReference type="EMBL" id="MPC22969.1"/>
    </source>
</evidence>
<gene>
    <name evidence="1" type="ORF">E2C01_016001</name>
</gene>
<keyword evidence="2" id="KW-1185">Reference proteome</keyword>
<proteinExistence type="predicted"/>
<dbReference type="Proteomes" id="UP000324222">
    <property type="component" value="Unassembled WGS sequence"/>
</dbReference>
<name>A0A5B7DPF7_PORTR</name>
<dbReference type="EMBL" id="VSRR010001150">
    <property type="protein sequence ID" value="MPC22969.1"/>
    <property type="molecule type" value="Genomic_DNA"/>
</dbReference>
<comment type="caution">
    <text evidence="1">The sequence shown here is derived from an EMBL/GenBank/DDBJ whole genome shotgun (WGS) entry which is preliminary data.</text>
</comment>
<sequence>MVVVVACENSKRCPQVHLNSSNVNPHPQKITGLAWAVTLYTVKSSACRPFFVKLPPIVHGSSEITATLSHYWAGRNAESNRSSG</sequence>
<protein>
    <submittedName>
        <fullName evidence="1">Uncharacterized protein</fullName>
    </submittedName>
</protein>
<accession>A0A5B7DPF7</accession>
<evidence type="ECO:0000313" key="2">
    <source>
        <dbReference type="Proteomes" id="UP000324222"/>
    </source>
</evidence>
<reference evidence="1 2" key="1">
    <citation type="submission" date="2019-05" db="EMBL/GenBank/DDBJ databases">
        <title>Another draft genome of Portunus trituberculatus and its Hox gene families provides insights of decapod evolution.</title>
        <authorList>
            <person name="Jeong J.-H."/>
            <person name="Song I."/>
            <person name="Kim S."/>
            <person name="Choi T."/>
            <person name="Kim D."/>
            <person name="Ryu S."/>
            <person name="Kim W."/>
        </authorList>
    </citation>
    <scope>NUCLEOTIDE SEQUENCE [LARGE SCALE GENOMIC DNA]</scope>
    <source>
        <tissue evidence="1">Muscle</tissue>
    </source>
</reference>